<organism evidence="7 8">
    <name type="scientific">Streblomastix strix</name>
    <dbReference type="NCBI Taxonomy" id="222440"/>
    <lineage>
        <taxon>Eukaryota</taxon>
        <taxon>Metamonada</taxon>
        <taxon>Preaxostyla</taxon>
        <taxon>Oxymonadida</taxon>
        <taxon>Streblomastigidae</taxon>
        <taxon>Streblomastix</taxon>
    </lineage>
</organism>
<dbReference type="PROSITE" id="PS00108">
    <property type="entry name" value="PROTEIN_KINASE_ST"/>
    <property type="match status" value="1"/>
</dbReference>
<protein>
    <recommendedName>
        <fullName evidence="6">Protein kinase domain-containing protein</fullName>
    </recommendedName>
</protein>
<comment type="caution">
    <text evidence="7">The sequence shown here is derived from an EMBL/GenBank/DDBJ whole genome shotgun (WGS) entry which is preliminary data.</text>
</comment>
<keyword evidence="5" id="KW-0067">ATP-binding</keyword>
<dbReference type="GO" id="GO:0004674">
    <property type="term" value="F:protein serine/threonine kinase activity"/>
    <property type="evidence" value="ECO:0007669"/>
    <property type="project" value="UniProtKB-KW"/>
</dbReference>
<gene>
    <name evidence="7" type="ORF">EZS28_037621</name>
</gene>
<keyword evidence="1" id="KW-0723">Serine/threonine-protein kinase</keyword>
<dbReference type="EMBL" id="SNRW01018944">
    <property type="protein sequence ID" value="KAA6366852.1"/>
    <property type="molecule type" value="Genomic_DNA"/>
</dbReference>
<keyword evidence="4" id="KW-0418">Kinase</keyword>
<dbReference type="SUPFAM" id="SSF56112">
    <property type="entry name" value="Protein kinase-like (PK-like)"/>
    <property type="match status" value="1"/>
</dbReference>
<accession>A0A5J4UAC8</accession>
<dbReference type="Gene3D" id="1.10.510.10">
    <property type="entry name" value="Transferase(Phosphotransferase) domain 1"/>
    <property type="match status" value="1"/>
</dbReference>
<dbReference type="GO" id="GO:0005524">
    <property type="term" value="F:ATP binding"/>
    <property type="evidence" value="ECO:0007669"/>
    <property type="project" value="UniProtKB-KW"/>
</dbReference>
<dbReference type="PROSITE" id="PS50011">
    <property type="entry name" value="PROTEIN_KINASE_DOM"/>
    <property type="match status" value="1"/>
</dbReference>
<evidence type="ECO:0000313" key="8">
    <source>
        <dbReference type="Proteomes" id="UP000324800"/>
    </source>
</evidence>
<feature type="domain" description="Protein kinase" evidence="6">
    <location>
        <begin position="97"/>
        <end position="308"/>
    </location>
</feature>
<dbReference type="Pfam" id="PF00069">
    <property type="entry name" value="Pkinase"/>
    <property type="match status" value="1"/>
</dbReference>
<evidence type="ECO:0000256" key="2">
    <source>
        <dbReference type="ARBA" id="ARBA00022679"/>
    </source>
</evidence>
<dbReference type="OrthoDB" id="4062651at2759"/>
<dbReference type="Proteomes" id="UP000324800">
    <property type="component" value="Unassembled WGS sequence"/>
</dbReference>
<evidence type="ECO:0000259" key="6">
    <source>
        <dbReference type="PROSITE" id="PS50011"/>
    </source>
</evidence>
<evidence type="ECO:0000256" key="1">
    <source>
        <dbReference type="ARBA" id="ARBA00022527"/>
    </source>
</evidence>
<keyword evidence="3" id="KW-0547">Nucleotide-binding</keyword>
<dbReference type="AlphaFoldDB" id="A0A5J4UAC8"/>
<dbReference type="InterPro" id="IPR000719">
    <property type="entry name" value="Prot_kinase_dom"/>
</dbReference>
<name>A0A5J4UAC8_9EUKA</name>
<evidence type="ECO:0000313" key="7">
    <source>
        <dbReference type="EMBL" id="KAA6366852.1"/>
    </source>
</evidence>
<dbReference type="PANTHER" id="PTHR24351">
    <property type="entry name" value="RIBOSOMAL PROTEIN S6 KINASE"/>
    <property type="match status" value="1"/>
</dbReference>
<evidence type="ECO:0000256" key="5">
    <source>
        <dbReference type="ARBA" id="ARBA00022840"/>
    </source>
</evidence>
<dbReference type="CDD" id="cd00180">
    <property type="entry name" value="PKc"/>
    <property type="match status" value="1"/>
</dbReference>
<evidence type="ECO:0000256" key="4">
    <source>
        <dbReference type="ARBA" id="ARBA00022777"/>
    </source>
</evidence>
<evidence type="ECO:0000256" key="3">
    <source>
        <dbReference type="ARBA" id="ARBA00022741"/>
    </source>
</evidence>
<reference evidence="7 8" key="1">
    <citation type="submission" date="2019-03" db="EMBL/GenBank/DDBJ databases">
        <title>Single cell metagenomics reveals metabolic interactions within the superorganism composed of flagellate Streblomastix strix and complex community of Bacteroidetes bacteria on its surface.</title>
        <authorList>
            <person name="Treitli S.C."/>
            <person name="Kolisko M."/>
            <person name="Husnik F."/>
            <person name="Keeling P."/>
            <person name="Hampl V."/>
        </authorList>
    </citation>
    <scope>NUCLEOTIDE SEQUENCE [LARGE SCALE GENOMIC DNA]</scope>
    <source>
        <strain evidence="7">ST1C</strain>
    </source>
</reference>
<dbReference type="InterPro" id="IPR011009">
    <property type="entry name" value="Kinase-like_dom_sf"/>
</dbReference>
<dbReference type="InterPro" id="IPR008271">
    <property type="entry name" value="Ser/Thr_kinase_AS"/>
</dbReference>
<feature type="non-terminal residue" evidence="7">
    <location>
        <position position="1"/>
    </location>
</feature>
<proteinExistence type="predicted"/>
<keyword evidence="2" id="KW-0808">Transferase</keyword>
<dbReference type="SMART" id="SM00220">
    <property type="entry name" value="S_TKc"/>
    <property type="match status" value="1"/>
</dbReference>
<sequence length="308" mass="34306">LEIDPVDPDQTVALAEKVPPNATTAARVLLAGLSGQKTSQIDFYTEELSEKQVIEARLCARAGTDLLTCRKPSKHNNPPAQPMLAFDQFLADLETKLLQQYRLLQGTLTQIHIKHDLQGKHIASADGYDETREPVENATVTNNTSQLNQNTLLNTQKSFTYDLDLCIVIEFCSGGNLHVLMEAMKKMSIKDRKMKCYMPFYQMLSSLVHIHSLGIVHNDLKPENVLLDENGNTKTAVFGLSQKMASKSYLRSAGTVVYAPSEAHTQNKMIFASDIWVLALIVTAVNEAFILLLEYNRPVNGSDRNKLT</sequence>